<feature type="compositionally biased region" description="Basic and acidic residues" evidence="1">
    <location>
        <begin position="1"/>
        <end position="10"/>
    </location>
</feature>
<dbReference type="Proteomes" id="UP001596137">
    <property type="component" value="Unassembled WGS sequence"/>
</dbReference>
<organism evidence="2 3">
    <name type="scientific">Sphaerisporangium aureirubrum</name>
    <dbReference type="NCBI Taxonomy" id="1544736"/>
    <lineage>
        <taxon>Bacteria</taxon>
        <taxon>Bacillati</taxon>
        <taxon>Actinomycetota</taxon>
        <taxon>Actinomycetes</taxon>
        <taxon>Streptosporangiales</taxon>
        <taxon>Streptosporangiaceae</taxon>
        <taxon>Sphaerisporangium</taxon>
    </lineage>
</organism>
<comment type="caution">
    <text evidence="2">The sequence shown here is derived from an EMBL/GenBank/DDBJ whole genome shotgun (WGS) entry which is preliminary data.</text>
</comment>
<name>A0ABW1NPX2_9ACTN</name>
<feature type="region of interest" description="Disordered" evidence="1">
    <location>
        <begin position="160"/>
        <end position="182"/>
    </location>
</feature>
<proteinExistence type="predicted"/>
<feature type="compositionally biased region" description="Basic and acidic residues" evidence="1">
    <location>
        <begin position="24"/>
        <end position="40"/>
    </location>
</feature>
<feature type="compositionally biased region" description="Basic and acidic residues" evidence="1">
    <location>
        <begin position="164"/>
        <end position="182"/>
    </location>
</feature>
<dbReference type="EMBL" id="JBHSRF010000060">
    <property type="protein sequence ID" value="MFC6085336.1"/>
    <property type="molecule type" value="Genomic_DNA"/>
</dbReference>
<reference evidence="3" key="1">
    <citation type="journal article" date="2019" name="Int. J. Syst. Evol. Microbiol.">
        <title>The Global Catalogue of Microorganisms (GCM) 10K type strain sequencing project: providing services to taxonomists for standard genome sequencing and annotation.</title>
        <authorList>
            <consortium name="The Broad Institute Genomics Platform"/>
            <consortium name="The Broad Institute Genome Sequencing Center for Infectious Disease"/>
            <person name="Wu L."/>
            <person name="Ma J."/>
        </authorList>
    </citation>
    <scope>NUCLEOTIDE SEQUENCE [LARGE SCALE GENOMIC DNA]</scope>
    <source>
        <strain evidence="3">JCM 30346</strain>
    </source>
</reference>
<dbReference type="RefSeq" id="WP_380759362.1">
    <property type="nucleotide sequence ID" value="NZ_JBHSRF010000060.1"/>
</dbReference>
<accession>A0ABW1NPX2</accession>
<gene>
    <name evidence="2" type="ORF">ACFP1K_29510</name>
</gene>
<evidence type="ECO:0000313" key="2">
    <source>
        <dbReference type="EMBL" id="MFC6085336.1"/>
    </source>
</evidence>
<evidence type="ECO:0000256" key="1">
    <source>
        <dbReference type="SAM" id="MobiDB-lite"/>
    </source>
</evidence>
<sequence>MTEMHDNSEIHDDESGDARPAGVRRPENRPAGARRPENRVRRPQAPGENDPLGGAVDEARRFFDSIQRRIGREIGKGVVQGGVTGLGQSLGQTFGRSGGGGGDVWSEAVAVRHDEEYICRACPVCRLKAARRDAGLDVTDHLIAAGGELFAAVRQAVEAVSRPSEPKPPGDTDTRVQHIDLG</sequence>
<evidence type="ECO:0000313" key="3">
    <source>
        <dbReference type="Proteomes" id="UP001596137"/>
    </source>
</evidence>
<protein>
    <submittedName>
        <fullName evidence="2">Uncharacterized protein</fullName>
    </submittedName>
</protein>
<feature type="region of interest" description="Disordered" evidence="1">
    <location>
        <begin position="1"/>
        <end position="56"/>
    </location>
</feature>
<keyword evidence="3" id="KW-1185">Reference proteome</keyword>